<dbReference type="PANTHER" id="PTHR30136">
    <property type="entry name" value="HELIX-TURN-HELIX TRANSCRIPTIONAL REGULATOR, ICLR FAMILY"/>
    <property type="match status" value="1"/>
</dbReference>
<gene>
    <name evidence="7" type="ORF">SAMN02745223_02600</name>
    <name evidence="6" type="ORF">VW29_19060</name>
</gene>
<dbReference type="Pfam" id="PF01614">
    <property type="entry name" value="IclR_C"/>
    <property type="match status" value="1"/>
</dbReference>
<dbReference type="InterPro" id="IPR029016">
    <property type="entry name" value="GAF-like_dom_sf"/>
</dbReference>
<dbReference type="Pfam" id="PF09339">
    <property type="entry name" value="HTH_IclR"/>
    <property type="match status" value="1"/>
</dbReference>
<name>A0A0F5L620_9HYPH</name>
<keyword evidence="3" id="KW-0804">Transcription</keyword>
<proteinExistence type="predicted"/>
<dbReference type="STRING" id="1121477.SAMN02745223_02600"/>
<dbReference type="OrthoDB" id="6057486at2"/>
<feature type="domain" description="IclR-ED" evidence="5">
    <location>
        <begin position="82"/>
        <end position="263"/>
    </location>
</feature>
<evidence type="ECO:0000256" key="2">
    <source>
        <dbReference type="ARBA" id="ARBA00023125"/>
    </source>
</evidence>
<reference evidence="7 9" key="2">
    <citation type="submission" date="2016-11" db="EMBL/GenBank/DDBJ databases">
        <authorList>
            <person name="Jaros S."/>
            <person name="Januszkiewicz K."/>
            <person name="Wedrychowicz H."/>
        </authorList>
    </citation>
    <scope>NUCLEOTIDE SEQUENCE [LARGE SCALE GENOMIC DNA]</scope>
    <source>
        <strain evidence="7 9">DSM 17137</strain>
    </source>
</reference>
<dbReference type="PROSITE" id="PS51077">
    <property type="entry name" value="HTH_ICLR"/>
    <property type="match status" value="1"/>
</dbReference>
<dbReference type="Gene3D" id="1.10.10.10">
    <property type="entry name" value="Winged helix-like DNA-binding domain superfamily/Winged helix DNA-binding domain"/>
    <property type="match status" value="1"/>
</dbReference>
<dbReference type="Gene3D" id="3.30.450.40">
    <property type="match status" value="1"/>
</dbReference>
<dbReference type="SUPFAM" id="SSF46785">
    <property type="entry name" value="Winged helix' DNA-binding domain"/>
    <property type="match status" value="1"/>
</dbReference>
<evidence type="ECO:0000313" key="6">
    <source>
        <dbReference type="EMBL" id="KKB77057.1"/>
    </source>
</evidence>
<keyword evidence="8" id="KW-1185">Reference proteome</keyword>
<sequence>MTKTNELHGPDEAKEDRYRAPALDKGLDILELLAETDGGLSQAEIAKALDRSPNEIYRMLDRLVRRDYVRRTLEDRYEITLKMFELAHARPPMRRLVSLATPVLRSFALKAQQACHLVIQDRNILVVIAQVDGPGYWNVSIRIGSRIGLLNTGSGHVFLAFATPEERVLMLEEQDMGSPETMPKGLEARLTLVREQGFEDLPSAQVSGVTNLTVPIFGPLGSVLAVLTCPYTQRLDKVDAPDKAQSLKLLLAAGREISQRTGEHTAE</sequence>
<dbReference type="EMBL" id="LAJF01000143">
    <property type="protein sequence ID" value="KKB77057.1"/>
    <property type="molecule type" value="Genomic_DNA"/>
</dbReference>
<dbReference type="GO" id="GO:0003677">
    <property type="term" value="F:DNA binding"/>
    <property type="evidence" value="ECO:0007669"/>
    <property type="project" value="UniProtKB-KW"/>
</dbReference>
<evidence type="ECO:0000313" key="9">
    <source>
        <dbReference type="Proteomes" id="UP000184533"/>
    </source>
</evidence>
<dbReference type="InterPro" id="IPR036390">
    <property type="entry name" value="WH_DNA-bd_sf"/>
</dbReference>
<evidence type="ECO:0000259" key="5">
    <source>
        <dbReference type="PROSITE" id="PS51078"/>
    </source>
</evidence>
<dbReference type="GO" id="GO:0003700">
    <property type="term" value="F:DNA-binding transcription factor activity"/>
    <property type="evidence" value="ECO:0007669"/>
    <property type="project" value="TreeGrafter"/>
</dbReference>
<evidence type="ECO:0000313" key="7">
    <source>
        <dbReference type="EMBL" id="SHF41805.1"/>
    </source>
</evidence>
<accession>A0A0F5L620</accession>
<dbReference type="Proteomes" id="UP000184533">
    <property type="component" value="Unassembled WGS sequence"/>
</dbReference>
<evidence type="ECO:0000256" key="1">
    <source>
        <dbReference type="ARBA" id="ARBA00023015"/>
    </source>
</evidence>
<organism evidence="6 8">
    <name type="scientific">Devosia limi DSM 17137</name>
    <dbReference type="NCBI Taxonomy" id="1121477"/>
    <lineage>
        <taxon>Bacteria</taxon>
        <taxon>Pseudomonadati</taxon>
        <taxon>Pseudomonadota</taxon>
        <taxon>Alphaproteobacteria</taxon>
        <taxon>Hyphomicrobiales</taxon>
        <taxon>Devosiaceae</taxon>
        <taxon>Devosia</taxon>
    </lineage>
</organism>
<dbReference type="InterPro" id="IPR014757">
    <property type="entry name" value="Tscrpt_reg_IclR_C"/>
</dbReference>
<reference evidence="6 8" key="1">
    <citation type="submission" date="2015-03" db="EMBL/GenBank/DDBJ databases">
        <authorList>
            <person name="Hassan Y.I."/>
            <person name="Lepp D."/>
            <person name="Zhou T."/>
        </authorList>
    </citation>
    <scope>NUCLEOTIDE SEQUENCE [LARGE SCALE GENOMIC DNA]</scope>
    <source>
        <strain evidence="6 8">DSM 17137</strain>
    </source>
</reference>
<dbReference type="InterPro" id="IPR036388">
    <property type="entry name" value="WH-like_DNA-bd_sf"/>
</dbReference>
<dbReference type="RefSeq" id="WP_046136860.1">
    <property type="nucleotide sequence ID" value="NZ_FQVC01000007.1"/>
</dbReference>
<protein>
    <submittedName>
        <fullName evidence="6">IclR family transcriptional regulator</fullName>
    </submittedName>
    <submittedName>
        <fullName evidence="7">Transcriptional regulator, IclR family</fullName>
    </submittedName>
</protein>
<dbReference type="Proteomes" id="UP000033608">
    <property type="component" value="Unassembled WGS sequence"/>
</dbReference>
<dbReference type="InterPro" id="IPR050707">
    <property type="entry name" value="HTH_MetabolicPath_Reg"/>
</dbReference>
<dbReference type="PROSITE" id="PS51078">
    <property type="entry name" value="ICLR_ED"/>
    <property type="match status" value="1"/>
</dbReference>
<dbReference type="PANTHER" id="PTHR30136:SF7">
    <property type="entry name" value="HTH-TYPE TRANSCRIPTIONAL REGULATOR KDGR-RELATED"/>
    <property type="match status" value="1"/>
</dbReference>
<dbReference type="SMART" id="SM00346">
    <property type="entry name" value="HTH_ICLR"/>
    <property type="match status" value="1"/>
</dbReference>
<dbReference type="GO" id="GO:0045892">
    <property type="term" value="P:negative regulation of DNA-templated transcription"/>
    <property type="evidence" value="ECO:0007669"/>
    <property type="project" value="TreeGrafter"/>
</dbReference>
<keyword evidence="1" id="KW-0805">Transcription regulation</keyword>
<evidence type="ECO:0000259" key="4">
    <source>
        <dbReference type="PROSITE" id="PS51077"/>
    </source>
</evidence>
<keyword evidence="2" id="KW-0238">DNA-binding</keyword>
<dbReference type="SUPFAM" id="SSF55781">
    <property type="entry name" value="GAF domain-like"/>
    <property type="match status" value="1"/>
</dbReference>
<dbReference type="EMBL" id="FQVC01000007">
    <property type="protein sequence ID" value="SHF41805.1"/>
    <property type="molecule type" value="Genomic_DNA"/>
</dbReference>
<dbReference type="AlphaFoldDB" id="A0A0F5L620"/>
<feature type="domain" description="HTH iclR-type" evidence="4">
    <location>
        <begin position="20"/>
        <end position="81"/>
    </location>
</feature>
<dbReference type="InterPro" id="IPR005471">
    <property type="entry name" value="Tscrpt_reg_IclR_N"/>
</dbReference>
<evidence type="ECO:0000256" key="3">
    <source>
        <dbReference type="ARBA" id="ARBA00023163"/>
    </source>
</evidence>
<evidence type="ECO:0000313" key="8">
    <source>
        <dbReference type="Proteomes" id="UP000033608"/>
    </source>
</evidence>
<dbReference type="PATRIC" id="fig|1121477.3.peg.585"/>